<dbReference type="Proteomes" id="UP000698800">
    <property type="component" value="Unassembled WGS sequence"/>
</dbReference>
<dbReference type="AlphaFoldDB" id="A0A9P8KUK8"/>
<feature type="region of interest" description="Disordered" evidence="1">
    <location>
        <begin position="267"/>
        <end position="330"/>
    </location>
</feature>
<dbReference type="InterPro" id="IPR003615">
    <property type="entry name" value="HNH_nuc"/>
</dbReference>
<accession>A0A9P8KUK8</accession>
<comment type="caution">
    <text evidence="3">The sequence shown here is derived from an EMBL/GenBank/DDBJ whole genome shotgun (WGS) entry which is preliminary data.</text>
</comment>
<evidence type="ECO:0000313" key="4">
    <source>
        <dbReference type="Proteomes" id="UP000698800"/>
    </source>
</evidence>
<evidence type="ECO:0000256" key="1">
    <source>
        <dbReference type="SAM" id="MobiDB-lite"/>
    </source>
</evidence>
<dbReference type="Pfam" id="PF13391">
    <property type="entry name" value="HNH_2"/>
    <property type="match status" value="1"/>
</dbReference>
<keyword evidence="4" id="KW-1185">Reference proteome</keyword>
<dbReference type="OrthoDB" id="5416097at2759"/>
<reference evidence="3" key="1">
    <citation type="submission" date="2021-03" db="EMBL/GenBank/DDBJ databases">
        <title>Comparative genomics and phylogenomic investigation of the class Geoglossomycetes provide insights into ecological specialization and systematics.</title>
        <authorList>
            <person name="Melie T."/>
            <person name="Pirro S."/>
            <person name="Miller A.N."/>
            <person name="Quandt A."/>
        </authorList>
    </citation>
    <scope>NUCLEOTIDE SEQUENCE</scope>
    <source>
        <strain evidence="3">GBOQ0MN5Z8</strain>
    </source>
</reference>
<gene>
    <name evidence="3" type="ORF">FGG08_006817</name>
</gene>
<evidence type="ECO:0000259" key="2">
    <source>
        <dbReference type="Pfam" id="PF13391"/>
    </source>
</evidence>
<dbReference type="EMBL" id="JAGHQL010000216">
    <property type="protein sequence ID" value="KAH0536302.1"/>
    <property type="molecule type" value="Genomic_DNA"/>
</dbReference>
<name>A0A9P8KUK8_9PEZI</name>
<sequence length="375" mass="41781">MTSAQLSQLSEQCHVAVDAWLGRDRTFEVMQDVPSLTTRDSSLPPKAKLRDGSCLITGEGLKGSEVAHIIPYSVGKSRARASTDLWAVLRIFWGDDRANRLQNLVFGEPGIDTNSRTLVNALYNVITMSSQAHSYWGQGFFAFEPHPDDDPEDQRTQHAIFRWVYPHLSSRLSPGVLAPIHLTADIPALSTDMAGDGGRVGLFSYHLGRLVQDGDVLTFHTDDLAQRPLPSRELLWLQYSMIRVLRMAGRAGWDMLEMNYSDSDIDSVQAEDEHRVSQMDPDSATVPTSTGNRPASSYSNHQNRGNSARDPALPTSSPLVLADPTPTDTAQNQTHFFHRLISRFKGWTPSKAKDLRPGSTRPNRRLQTGDPRRDH</sequence>
<feature type="compositionally biased region" description="Polar residues" evidence="1">
    <location>
        <begin position="285"/>
        <end position="306"/>
    </location>
</feature>
<feature type="domain" description="HNH nuclease" evidence="2">
    <location>
        <begin position="54"/>
        <end position="144"/>
    </location>
</feature>
<proteinExistence type="predicted"/>
<protein>
    <recommendedName>
        <fullName evidence="2">HNH nuclease domain-containing protein</fullName>
    </recommendedName>
</protein>
<feature type="region of interest" description="Disordered" evidence="1">
    <location>
        <begin position="347"/>
        <end position="375"/>
    </location>
</feature>
<organism evidence="3 4">
    <name type="scientific">Glutinoglossum americanum</name>
    <dbReference type="NCBI Taxonomy" id="1670608"/>
    <lineage>
        <taxon>Eukaryota</taxon>
        <taxon>Fungi</taxon>
        <taxon>Dikarya</taxon>
        <taxon>Ascomycota</taxon>
        <taxon>Pezizomycotina</taxon>
        <taxon>Geoglossomycetes</taxon>
        <taxon>Geoglossales</taxon>
        <taxon>Geoglossaceae</taxon>
        <taxon>Glutinoglossum</taxon>
    </lineage>
</organism>
<evidence type="ECO:0000313" key="3">
    <source>
        <dbReference type="EMBL" id="KAH0536302.1"/>
    </source>
</evidence>